<protein>
    <submittedName>
        <fullName evidence="2">Uncharacterized protein</fullName>
    </submittedName>
</protein>
<feature type="chain" id="PRO_5012417918" evidence="1">
    <location>
        <begin position="21"/>
        <end position="245"/>
    </location>
</feature>
<dbReference type="RefSeq" id="XP_040724364.1">
    <property type="nucleotide sequence ID" value="XM_040872450.1"/>
</dbReference>
<gene>
    <name evidence="2" type="ORF">BCR37DRAFT_70919</name>
</gene>
<sequence>MLCAVIWLWMASFLPDVVLGAALKTPGNGQIKKSQKSVIPPLFQPGQTKLPAPVFLVSLAKIRPPNPTFWTAQLEAVFPSPKHGASGATNESIGFDQSKTAEKQLQADFLIQPGQGGQRLYLKGEKDKYVYVTPNGQLLLKVGDLDMAPKVKVRSKIFSMAQSTSKDDTFNHIFVNGPTSKSKSKSTVMETFAACPKGDSTKISKGTTSSDLPLMTHLPGSVEPLYLFLKGSTACHPIYIRAVSH</sequence>
<dbReference type="EMBL" id="MCFI01000013">
    <property type="protein sequence ID" value="ORY80476.1"/>
    <property type="molecule type" value="Genomic_DNA"/>
</dbReference>
<name>A0A1Y2FAV7_PROLT</name>
<organism evidence="2 3">
    <name type="scientific">Protomyces lactucae-debilis</name>
    <dbReference type="NCBI Taxonomy" id="2754530"/>
    <lineage>
        <taxon>Eukaryota</taxon>
        <taxon>Fungi</taxon>
        <taxon>Dikarya</taxon>
        <taxon>Ascomycota</taxon>
        <taxon>Taphrinomycotina</taxon>
        <taxon>Taphrinomycetes</taxon>
        <taxon>Taphrinales</taxon>
        <taxon>Protomycetaceae</taxon>
        <taxon>Protomyces</taxon>
    </lineage>
</organism>
<dbReference type="GeneID" id="63789049"/>
<proteinExistence type="predicted"/>
<feature type="signal peptide" evidence="1">
    <location>
        <begin position="1"/>
        <end position="20"/>
    </location>
</feature>
<evidence type="ECO:0000313" key="3">
    <source>
        <dbReference type="Proteomes" id="UP000193685"/>
    </source>
</evidence>
<evidence type="ECO:0000256" key="1">
    <source>
        <dbReference type="SAM" id="SignalP"/>
    </source>
</evidence>
<reference evidence="2 3" key="1">
    <citation type="submission" date="2016-07" db="EMBL/GenBank/DDBJ databases">
        <title>Pervasive Adenine N6-methylation of Active Genes in Fungi.</title>
        <authorList>
            <consortium name="DOE Joint Genome Institute"/>
            <person name="Mondo S.J."/>
            <person name="Dannebaum R.O."/>
            <person name="Kuo R.C."/>
            <person name="Labutti K."/>
            <person name="Haridas S."/>
            <person name="Kuo A."/>
            <person name="Salamov A."/>
            <person name="Ahrendt S.R."/>
            <person name="Lipzen A."/>
            <person name="Sullivan W."/>
            <person name="Andreopoulos W.B."/>
            <person name="Clum A."/>
            <person name="Lindquist E."/>
            <person name="Daum C."/>
            <person name="Ramamoorthy G.K."/>
            <person name="Gryganskyi A."/>
            <person name="Culley D."/>
            <person name="Magnuson J.K."/>
            <person name="James T.Y."/>
            <person name="O'Malley M.A."/>
            <person name="Stajich J.E."/>
            <person name="Spatafora J.W."/>
            <person name="Visel A."/>
            <person name="Grigoriev I.V."/>
        </authorList>
    </citation>
    <scope>NUCLEOTIDE SEQUENCE [LARGE SCALE GENOMIC DNA]</scope>
    <source>
        <strain evidence="2 3">12-1054</strain>
    </source>
</reference>
<dbReference type="AlphaFoldDB" id="A0A1Y2FAV7"/>
<evidence type="ECO:0000313" key="2">
    <source>
        <dbReference type="EMBL" id="ORY80476.1"/>
    </source>
</evidence>
<keyword evidence="3" id="KW-1185">Reference proteome</keyword>
<comment type="caution">
    <text evidence="2">The sequence shown here is derived from an EMBL/GenBank/DDBJ whole genome shotgun (WGS) entry which is preliminary data.</text>
</comment>
<accession>A0A1Y2FAV7</accession>
<dbReference type="Proteomes" id="UP000193685">
    <property type="component" value="Unassembled WGS sequence"/>
</dbReference>
<keyword evidence="1" id="KW-0732">Signal</keyword>